<gene>
    <name evidence="2" type="ORF">CB0940_04444</name>
    <name evidence="3" type="ORF">RHO25_006315</name>
</gene>
<dbReference type="PANTHER" id="PTHR21521:SF0">
    <property type="entry name" value="AMUN, ISOFORM A"/>
    <property type="match status" value="1"/>
</dbReference>
<dbReference type="AlphaFoldDB" id="A0A2G5HLH1"/>
<dbReference type="Proteomes" id="UP000230605">
    <property type="component" value="Chromosome 4"/>
</dbReference>
<dbReference type="GO" id="GO:0003824">
    <property type="term" value="F:catalytic activity"/>
    <property type="evidence" value="ECO:0007669"/>
    <property type="project" value="InterPro"/>
</dbReference>
<reference evidence="2 4" key="1">
    <citation type="submission" date="2015-10" db="EMBL/GenBank/DDBJ databases">
        <title>The cercosporin biosynthetic gene cluster was horizontally transferred to several fungal lineages and shown to be expanded in Cercospora beticola based on microsynteny with recipient genomes.</title>
        <authorList>
            <person name="De Jonge R."/>
            <person name="Ebert M.K."/>
            <person name="Suttle J.C."/>
            <person name="Jurick Ii W.M."/>
            <person name="Secor G.A."/>
            <person name="Thomma B.P."/>
            <person name="Van De Peer Y."/>
            <person name="Bolton M.D."/>
        </authorList>
    </citation>
    <scope>NUCLEOTIDE SEQUENCE [LARGE SCALE GENOMIC DNA]</scope>
    <source>
        <strain evidence="2 4">09-40</strain>
    </source>
</reference>
<evidence type="ECO:0000313" key="4">
    <source>
        <dbReference type="Proteomes" id="UP000230605"/>
    </source>
</evidence>
<dbReference type="GO" id="GO:0006281">
    <property type="term" value="P:DNA repair"/>
    <property type="evidence" value="ECO:0007669"/>
    <property type="project" value="InterPro"/>
</dbReference>
<evidence type="ECO:0000313" key="5">
    <source>
        <dbReference type="Proteomes" id="UP001302367"/>
    </source>
</evidence>
<dbReference type="InterPro" id="IPR011257">
    <property type="entry name" value="DNA_glycosylase"/>
</dbReference>
<feature type="region of interest" description="Disordered" evidence="1">
    <location>
        <begin position="208"/>
        <end position="283"/>
    </location>
</feature>
<proteinExistence type="predicted"/>
<evidence type="ECO:0000313" key="2">
    <source>
        <dbReference type="EMBL" id="PIA93358.1"/>
    </source>
</evidence>
<dbReference type="OrthoDB" id="8249012at2759"/>
<dbReference type="Proteomes" id="UP001302367">
    <property type="component" value="Chromosome 4"/>
</dbReference>
<sequence length="283" mass="31702">MALAKDRRIDFITEQALADLVAEYPEHVPARAANYEEARYVSIPQAVSDRRRDGKPALEQSDVLALVDWKLSHGTFRPKLKQLVQSNPPDLVHTTTTSAFAKYDGKAESAKSCLTDLCVLKGIGPATASLLLSVAFPDSAPFFSDELFRWTFWEQGKGKGWDRPIKYTPKEYLQLFEKVQQLRQQHDWSAVTMEKAAYVLGRQALHKNAHDSKEEVEEPKESARDDAKSKKRPILEPNDRISQPAKRTKNAVPKDQSANDKAVKSSVPSVGIRCSARIRGNTS</sequence>
<reference evidence="3 5" key="2">
    <citation type="submission" date="2023-09" db="EMBL/GenBank/DDBJ databases">
        <title>Complete-Gapless Cercospora beticola genome.</title>
        <authorList>
            <person name="Wyatt N.A."/>
            <person name="Spanner R.E."/>
            <person name="Bolton M.D."/>
        </authorList>
    </citation>
    <scope>NUCLEOTIDE SEQUENCE [LARGE SCALE GENOMIC DNA]</scope>
    <source>
        <strain evidence="3">Cb09-40</strain>
    </source>
</reference>
<dbReference type="EMBL" id="CP134187">
    <property type="protein sequence ID" value="WPB01685.1"/>
    <property type="molecule type" value="Genomic_DNA"/>
</dbReference>
<dbReference type="EMBL" id="LKMD01000105">
    <property type="protein sequence ID" value="PIA93358.1"/>
    <property type="molecule type" value="Genomic_DNA"/>
</dbReference>
<evidence type="ECO:0000256" key="1">
    <source>
        <dbReference type="SAM" id="MobiDB-lite"/>
    </source>
</evidence>
<feature type="compositionally biased region" description="Basic and acidic residues" evidence="1">
    <location>
        <begin position="208"/>
        <end position="239"/>
    </location>
</feature>
<organism evidence="2 4">
    <name type="scientific">Cercospora beticola</name>
    <name type="common">Sugarbeet leaf spot fungus</name>
    <dbReference type="NCBI Taxonomy" id="122368"/>
    <lineage>
        <taxon>Eukaryota</taxon>
        <taxon>Fungi</taxon>
        <taxon>Dikarya</taxon>
        <taxon>Ascomycota</taxon>
        <taxon>Pezizomycotina</taxon>
        <taxon>Dothideomycetes</taxon>
        <taxon>Dothideomycetidae</taxon>
        <taxon>Mycosphaerellales</taxon>
        <taxon>Mycosphaerellaceae</taxon>
        <taxon>Cercospora</taxon>
    </lineage>
</organism>
<keyword evidence="5" id="KW-1185">Reference proteome</keyword>
<evidence type="ECO:0000313" key="3">
    <source>
        <dbReference type="EMBL" id="WPB01685.1"/>
    </source>
</evidence>
<name>A0A2G5HLH1_CERBT</name>
<dbReference type="SUPFAM" id="SSF48150">
    <property type="entry name" value="DNA-glycosylase"/>
    <property type="match status" value="1"/>
</dbReference>
<dbReference type="PANTHER" id="PTHR21521">
    <property type="entry name" value="AMUN, ISOFORM A"/>
    <property type="match status" value="1"/>
</dbReference>
<protein>
    <submittedName>
        <fullName evidence="2">Uncharacterized protein</fullName>
    </submittedName>
</protein>
<accession>A0A2G5HLH1</accession>